<dbReference type="Pfam" id="PF00172">
    <property type="entry name" value="Zn_clus"/>
    <property type="match status" value="1"/>
</dbReference>
<name>A0AB38LIQ5_AURPU</name>
<dbReference type="Gene3D" id="4.10.240.10">
    <property type="entry name" value="Zn(2)-C6 fungal-type DNA-binding domain"/>
    <property type="match status" value="1"/>
</dbReference>
<dbReference type="SUPFAM" id="SSF57701">
    <property type="entry name" value="Zn2/Cys6 DNA-binding domain"/>
    <property type="match status" value="1"/>
</dbReference>
<dbReference type="AlphaFoldDB" id="A0AB38LIQ5"/>
<dbReference type="InterPro" id="IPR036864">
    <property type="entry name" value="Zn2-C6_fun-type_DNA-bd_sf"/>
</dbReference>
<dbReference type="InterPro" id="IPR053178">
    <property type="entry name" value="Osmoadaptation_assoc"/>
</dbReference>
<feature type="domain" description="Zn(2)-C6 fungal-type" evidence="2">
    <location>
        <begin position="22"/>
        <end position="52"/>
    </location>
</feature>
<dbReference type="PROSITE" id="PS00463">
    <property type="entry name" value="ZN2_CY6_FUNGAL_1"/>
    <property type="match status" value="1"/>
</dbReference>
<dbReference type="InterPro" id="IPR001138">
    <property type="entry name" value="Zn2Cys6_DnaBD"/>
</dbReference>
<dbReference type="Proteomes" id="UP000305064">
    <property type="component" value="Unassembled WGS sequence"/>
</dbReference>
<dbReference type="CDD" id="cd00067">
    <property type="entry name" value="GAL4"/>
    <property type="match status" value="1"/>
</dbReference>
<dbReference type="PANTHER" id="PTHR38111:SF2">
    <property type="entry name" value="FINGER DOMAIN PROTEIN, PUTATIVE (AFU_ORTHOLOGUE AFUA_1G01560)-RELATED"/>
    <property type="match status" value="1"/>
</dbReference>
<dbReference type="PROSITE" id="PS50048">
    <property type="entry name" value="ZN2_CY6_FUNGAL_2"/>
    <property type="match status" value="1"/>
</dbReference>
<sequence length="544" mass="61889">MPNVHQKGAGGPHDVRPRSLNGCQTCRRRRVKCDESRPRCSACIRLNRSCSWTRDWKFKDHTTLIAGGYHVLSGPVNLDRYDSISWNVTASLQWSPALLSSSRKTNWNQYLERALQQSQRQAFRSREYYLPPELNTVPNQRTQLLNSALFHFLPSDEYNLTEIGLGESPSINILTLHHHSLSNPQSLALKAAIDAFSLAQAALVLGEVRFASASVRRYVAGISALRSHLTKAQDSSRDETILAMLIFQYMEIIRPTSLKGGWAVHAAGARQFLETLGPWNLCGQYQGALFDQVRQNTILWGIVHRQEIPFHHRKWLSMSEAAISITSERRLIDMGTMIPGLLAATHDLLRVSDKEGDCISVWRSLISIQDGLLTWIRHYQNQSSLVIQACDAVNFPAYYNHMGISGDSLKHGLVFRTFREAWFMSTAWLYLYTIQNTLLRFRQIIGGIATDEILDELQRSIHATVWNMCQTVPRLLEQSAGFLGYVCIFLSSNLRKMYFEALGDLDMVLWCQKLDVILHRRGGVAPLWISRWDDAMRPCLGETN</sequence>
<proteinExistence type="predicted"/>
<dbReference type="SMART" id="SM00066">
    <property type="entry name" value="GAL4"/>
    <property type="match status" value="1"/>
</dbReference>
<evidence type="ECO:0000256" key="1">
    <source>
        <dbReference type="ARBA" id="ARBA00023242"/>
    </source>
</evidence>
<evidence type="ECO:0000313" key="3">
    <source>
        <dbReference type="EMBL" id="THY69008.1"/>
    </source>
</evidence>
<comment type="caution">
    <text evidence="3">The sequence shown here is derived from an EMBL/GenBank/DDBJ whole genome shotgun (WGS) entry which is preliminary data.</text>
</comment>
<protein>
    <recommendedName>
        <fullName evidence="2">Zn(2)-C6 fungal-type domain-containing protein</fullName>
    </recommendedName>
</protein>
<evidence type="ECO:0000313" key="4">
    <source>
        <dbReference type="Proteomes" id="UP000305064"/>
    </source>
</evidence>
<gene>
    <name evidence="3" type="ORF">D6C94_09944</name>
</gene>
<dbReference type="GO" id="GO:0000981">
    <property type="term" value="F:DNA-binding transcription factor activity, RNA polymerase II-specific"/>
    <property type="evidence" value="ECO:0007669"/>
    <property type="project" value="InterPro"/>
</dbReference>
<organism evidence="3 4">
    <name type="scientific">Aureobasidium pullulans</name>
    <name type="common">Black yeast</name>
    <name type="synonym">Pullularia pullulans</name>
    <dbReference type="NCBI Taxonomy" id="5580"/>
    <lineage>
        <taxon>Eukaryota</taxon>
        <taxon>Fungi</taxon>
        <taxon>Dikarya</taxon>
        <taxon>Ascomycota</taxon>
        <taxon>Pezizomycotina</taxon>
        <taxon>Dothideomycetes</taxon>
        <taxon>Dothideomycetidae</taxon>
        <taxon>Dothideales</taxon>
        <taxon>Saccotheciaceae</taxon>
        <taxon>Aureobasidium</taxon>
    </lineage>
</organism>
<dbReference type="GO" id="GO:0008270">
    <property type="term" value="F:zinc ion binding"/>
    <property type="evidence" value="ECO:0007669"/>
    <property type="project" value="InterPro"/>
</dbReference>
<dbReference type="EMBL" id="QZBJ01000115">
    <property type="protein sequence ID" value="THY69008.1"/>
    <property type="molecule type" value="Genomic_DNA"/>
</dbReference>
<reference evidence="3 4" key="1">
    <citation type="submission" date="2018-10" db="EMBL/GenBank/DDBJ databases">
        <title>Fifty Aureobasidium pullulans genomes reveal a recombining polyextremotolerant generalist.</title>
        <authorList>
            <person name="Gostincar C."/>
            <person name="Turk M."/>
            <person name="Zajc J."/>
            <person name="Gunde-Cimerman N."/>
        </authorList>
    </citation>
    <scope>NUCLEOTIDE SEQUENCE [LARGE SCALE GENOMIC DNA]</scope>
    <source>
        <strain evidence="3 4">EXF-4256</strain>
    </source>
</reference>
<accession>A0AB38LIQ5</accession>
<dbReference type="PANTHER" id="PTHR38111">
    <property type="entry name" value="ZN(2)-C6 FUNGAL-TYPE DOMAIN-CONTAINING PROTEIN-RELATED"/>
    <property type="match status" value="1"/>
</dbReference>
<evidence type="ECO:0000259" key="2">
    <source>
        <dbReference type="PROSITE" id="PS50048"/>
    </source>
</evidence>
<keyword evidence="1" id="KW-0539">Nucleus</keyword>